<dbReference type="GO" id="GO:0005886">
    <property type="term" value="C:plasma membrane"/>
    <property type="evidence" value="ECO:0007669"/>
    <property type="project" value="UniProtKB-SubCell"/>
</dbReference>
<dbReference type="InterPro" id="IPR037185">
    <property type="entry name" value="EmrE-like"/>
</dbReference>
<keyword evidence="5 9" id="KW-1133">Transmembrane helix</keyword>
<dbReference type="PANTHER" id="PTHR30561">
    <property type="entry name" value="SMR FAMILY PROTON-DEPENDENT DRUG EFFLUX TRANSPORTER SUGE"/>
    <property type="match status" value="1"/>
</dbReference>
<dbReference type="GO" id="GO:0015297">
    <property type="term" value="F:antiporter activity"/>
    <property type="evidence" value="ECO:0007669"/>
    <property type="project" value="TreeGrafter"/>
</dbReference>
<dbReference type="GO" id="GO:0031460">
    <property type="term" value="P:glycine betaine transport"/>
    <property type="evidence" value="ECO:0007669"/>
    <property type="project" value="TreeGrafter"/>
</dbReference>
<dbReference type="SUPFAM" id="SSF103481">
    <property type="entry name" value="Multidrug resistance efflux transporter EmrE"/>
    <property type="match status" value="1"/>
</dbReference>
<feature type="transmembrane region" description="Helical" evidence="9">
    <location>
        <begin position="36"/>
        <end position="54"/>
    </location>
</feature>
<dbReference type="InterPro" id="IPR000390">
    <property type="entry name" value="Small_drug/metabolite_transptr"/>
</dbReference>
<dbReference type="RefSeq" id="WP_045363306.1">
    <property type="nucleotide sequence ID" value="NZ_AP014648.1"/>
</dbReference>
<dbReference type="EMBL" id="AP014648">
    <property type="protein sequence ID" value="BAQ15539.1"/>
    <property type="molecule type" value="Genomic_DNA"/>
</dbReference>
<evidence type="ECO:0000256" key="8">
    <source>
        <dbReference type="RuleBase" id="RU003942"/>
    </source>
</evidence>
<evidence type="ECO:0000256" key="2">
    <source>
        <dbReference type="ARBA" id="ARBA00022448"/>
    </source>
</evidence>
<dbReference type="KEGG" id="mcg:GL4_0068"/>
<dbReference type="GO" id="GO:0015199">
    <property type="term" value="F:amino-acid betaine transmembrane transporter activity"/>
    <property type="evidence" value="ECO:0007669"/>
    <property type="project" value="TreeGrafter"/>
</dbReference>
<comment type="subcellular location">
    <subcellularLocation>
        <location evidence="1 8">Cell membrane</location>
        <topology evidence="1 8">Multi-pass membrane protein</topology>
    </subcellularLocation>
</comment>
<dbReference type="AlphaFoldDB" id="A0A0A8K0L0"/>
<evidence type="ECO:0000256" key="7">
    <source>
        <dbReference type="ARBA" id="ARBA00038032"/>
    </source>
</evidence>
<keyword evidence="6 9" id="KW-0472">Membrane</keyword>
<dbReference type="FunFam" id="1.10.3730.20:FF:000001">
    <property type="entry name" value="Quaternary ammonium compound resistance transporter SugE"/>
    <property type="match status" value="1"/>
</dbReference>
<gene>
    <name evidence="10" type="ORF">GL4_0068</name>
</gene>
<accession>A0A0A8K0L0</accession>
<dbReference type="Proteomes" id="UP000031643">
    <property type="component" value="Chromosome"/>
</dbReference>
<name>A0A0A8K0L0_9HYPH</name>
<evidence type="ECO:0000256" key="1">
    <source>
        <dbReference type="ARBA" id="ARBA00004651"/>
    </source>
</evidence>
<keyword evidence="11" id="KW-1185">Reference proteome</keyword>
<dbReference type="PANTHER" id="PTHR30561:SF1">
    <property type="entry name" value="MULTIDRUG TRANSPORTER EMRE"/>
    <property type="match status" value="1"/>
</dbReference>
<protein>
    <submittedName>
        <fullName evidence="10">Ethidium bromide-methyl viologen resistance protein EmrE</fullName>
    </submittedName>
</protein>
<keyword evidence="4 8" id="KW-0812">Transmembrane</keyword>
<keyword evidence="2" id="KW-0813">Transport</keyword>
<dbReference type="HOGENOM" id="CLU_133067_0_2_5"/>
<evidence type="ECO:0000256" key="4">
    <source>
        <dbReference type="ARBA" id="ARBA00022692"/>
    </source>
</evidence>
<evidence type="ECO:0000256" key="3">
    <source>
        <dbReference type="ARBA" id="ARBA00022475"/>
    </source>
</evidence>
<dbReference type="OrthoDB" id="9808638at2"/>
<evidence type="ECO:0000256" key="6">
    <source>
        <dbReference type="ARBA" id="ARBA00023136"/>
    </source>
</evidence>
<proteinExistence type="inferred from homology"/>
<dbReference type="InterPro" id="IPR045324">
    <property type="entry name" value="Small_multidrug_res"/>
</dbReference>
<feature type="transmembrane region" description="Helical" evidence="9">
    <location>
        <begin position="88"/>
        <end position="107"/>
    </location>
</feature>
<dbReference type="Pfam" id="PF00893">
    <property type="entry name" value="Multi_Drug_Res"/>
    <property type="match status" value="1"/>
</dbReference>
<evidence type="ECO:0000313" key="11">
    <source>
        <dbReference type="Proteomes" id="UP000031643"/>
    </source>
</evidence>
<comment type="similarity">
    <text evidence="7 8">Belongs to the drug/metabolite transporter (DMT) superfamily. Small multidrug resistance (SMR) (TC 2.A.7.1) family.</text>
</comment>
<evidence type="ECO:0000256" key="9">
    <source>
        <dbReference type="SAM" id="Phobius"/>
    </source>
</evidence>
<organism evidence="10 11">
    <name type="scientific">Methyloceanibacter caenitepidi</name>
    <dbReference type="NCBI Taxonomy" id="1384459"/>
    <lineage>
        <taxon>Bacteria</taxon>
        <taxon>Pseudomonadati</taxon>
        <taxon>Pseudomonadota</taxon>
        <taxon>Alphaproteobacteria</taxon>
        <taxon>Hyphomicrobiales</taxon>
        <taxon>Hyphomicrobiaceae</taxon>
        <taxon>Methyloceanibacter</taxon>
    </lineage>
</organism>
<dbReference type="STRING" id="1384459.GL4_0068"/>
<sequence>MTSLKPFLYLALAIVFEVIGTTALKESNGFTRLWPSVVTALAYTVSFTALAFTLKSIPVGLAYAIWSGVGIVLIAAIGWFRFRQTLDTPAIIGLALIVAGVVVINAFSKSLPH</sequence>
<feature type="transmembrane region" description="Helical" evidence="9">
    <location>
        <begin position="7"/>
        <end position="24"/>
    </location>
</feature>
<feature type="transmembrane region" description="Helical" evidence="9">
    <location>
        <begin position="61"/>
        <end position="82"/>
    </location>
</feature>
<evidence type="ECO:0000313" key="10">
    <source>
        <dbReference type="EMBL" id="BAQ15539.1"/>
    </source>
</evidence>
<dbReference type="Gene3D" id="1.10.3730.20">
    <property type="match status" value="1"/>
</dbReference>
<reference evidence="10 11" key="1">
    <citation type="submission" date="2014-09" db="EMBL/GenBank/DDBJ databases">
        <title>Genome sequencing of Methyloceanibacter caenitepidi Gela4.</title>
        <authorList>
            <person name="Takeuchi M."/>
            <person name="Susumu S."/>
            <person name="Kamagata Y."/>
            <person name="Oshima K."/>
            <person name="Hattori M."/>
            <person name="Iwasaki W."/>
        </authorList>
    </citation>
    <scope>NUCLEOTIDE SEQUENCE [LARGE SCALE GENOMIC DNA]</scope>
    <source>
        <strain evidence="10 11">Gela4</strain>
    </source>
</reference>
<dbReference type="GO" id="GO:0015220">
    <property type="term" value="F:choline transmembrane transporter activity"/>
    <property type="evidence" value="ECO:0007669"/>
    <property type="project" value="TreeGrafter"/>
</dbReference>
<keyword evidence="3" id="KW-1003">Cell membrane</keyword>
<evidence type="ECO:0000256" key="5">
    <source>
        <dbReference type="ARBA" id="ARBA00022989"/>
    </source>
</evidence>
<dbReference type="GO" id="GO:1990961">
    <property type="term" value="P:xenobiotic detoxification by transmembrane export across the plasma membrane"/>
    <property type="evidence" value="ECO:0007669"/>
    <property type="project" value="UniProtKB-ARBA"/>
</dbReference>